<feature type="compositionally biased region" description="Basic and acidic residues" evidence="1">
    <location>
        <begin position="475"/>
        <end position="491"/>
    </location>
</feature>
<keyword evidence="2" id="KW-1185">Reference proteome</keyword>
<dbReference type="GeneID" id="108253699"/>
<dbReference type="Proteomes" id="UP000079169">
    <property type="component" value="Unplaced"/>
</dbReference>
<reference evidence="3 4" key="1">
    <citation type="submission" date="2025-04" db="UniProtKB">
        <authorList>
            <consortium name="RefSeq"/>
        </authorList>
    </citation>
    <scope>IDENTIFICATION</scope>
</reference>
<evidence type="ECO:0000313" key="3">
    <source>
        <dbReference type="RefSeq" id="XP_017303631.1"/>
    </source>
</evidence>
<proteinExistence type="predicted"/>
<gene>
    <name evidence="3 4" type="primary">LOC108253699</name>
</gene>
<dbReference type="PaxDb" id="121845-A0A1S4EN76"/>
<protein>
    <submittedName>
        <fullName evidence="4">Uncharacterized protein LOC108253699 isoform X1</fullName>
    </submittedName>
    <submittedName>
        <fullName evidence="3">Uncharacterized protein LOC108253699 isoform X2</fullName>
    </submittedName>
</protein>
<evidence type="ECO:0000313" key="4">
    <source>
        <dbReference type="RefSeq" id="XP_017303633.1"/>
    </source>
</evidence>
<dbReference type="RefSeq" id="XP_017303631.1">
    <property type="nucleotide sequence ID" value="XM_017448142.2"/>
</dbReference>
<accession>A0A1S4EN76</accession>
<sequence>MAPFNKQHLIFMPENGKSKLKFTKDLKVEDKHDINSCKSCSTRIASCLVNVQAVQIQNKILTQQRECSKLWNKVLDEVSKGYVAGNQKHASDLEDAIICIEDDIEDDEIEEIQTPTPLPTLSPIINIQPKKPNTLVNKTPVYSTTPVFQTSAESGININNVILASKTLHSQKFLDDSTRETYTSFNKITLLPDVKKSLIYTQNSMSKDHLFVVGPLQRGIAHAKKQLSYLASKWREALNNSKSSVASNFEAMLKKHEENFVSKHIRKIHFTDNLCTYEPMDIKVRNAIYDPSQTGLLFDIRSSGKQEVALSKLRQLKCNLRGLELLQNKFAPQVANELYYQEFRYRKEYLAPRHSLSHIPQPTPKEIKTKMNRLRRENKKSKSLEKKMRKRISNKEVDEMMTNITEITEDVEPTVNDDISSCELTLLESTNKSLLTPSKTTPVCQNKAIKPSPLTPKTSKPTPPNKSEILTPRSNKVDEGFFNHKPVESTPKKPAKFQPYKSLLDFSSINP</sequence>
<feature type="region of interest" description="Disordered" evidence="1">
    <location>
        <begin position="438"/>
        <end position="496"/>
    </location>
</feature>
<organism evidence="2 4">
    <name type="scientific">Diaphorina citri</name>
    <name type="common">Asian citrus psyllid</name>
    <dbReference type="NCBI Taxonomy" id="121845"/>
    <lineage>
        <taxon>Eukaryota</taxon>
        <taxon>Metazoa</taxon>
        <taxon>Ecdysozoa</taxon>
        <taxon>Arthropoda</taxon>
        <taxon>Hexapoda</taxon>
        <taxon>Insecta</taxon>
        <taxon>Pterygota</taxon>
        <taxon>Neoptera</taxon>
        <taxon>Paraneoptera</taxon>
        <taxon>Hemiptera</taxon>
        <taxon>Sternorrhyncha</taxon>
        <taxon>Psylloidea</taxon>
        <taxon>Psyllidae</taxon>
        <taxon>Diaphorininae</taxon>
        <taxon>Diaphorina</taxon>
    </lineage>
</organism>
<dbReference type="KEGG" id="dci:108253699"/>
<dbReference type="AlphaFoldDB" id="A0A1S4EN76"/>
<feature type="compositionally biased region" description="Low complexity" evidence="1">
    <location>
        <begin position="450"/>
        <end position="460"/>
    </location>
</feature>
<name>A0A1S4EN76_DIACI</name>
<dbReference type="RefSeq" id="XP_017303633.1">
    <property type="nucleotide sequence ID" value="XM_017448144.2"/>
</dbReference>
<evidence type="ECO:0000256" key="1">
    <source>
        <dbReference type="SAM" id="MobiDB-lite"/>
    </source>
</evidence>
<evidence type="ECO:0000313" key="2">
    <source>
        <dbReference type="Proteomes" id="UP000079169"/>
    </source>
</evidence>